<dbReference type="SUPFAM" id="SSF102114">
    <property type="entry name" value="Radical SAM enzymes"/>
    <property type="match status" value="1"/>
</dbReference>
<dbReference type="InterPro" id="IPR058240">
    <property type="entry name" value="rSAM_sf"/>
</dbReference>
<keyword evidence="5" id="KW-0456">Lyase</keyword>
<dbReference type="Gene3D" id="3.80.30.30">
    <property type="match status" value="1"/>
</dbReference>
<dbReference type="GO" id="GO:0046872">
    <property type="term" value="F:metal ion binding"/>
    <property type="evidence" value="ECO:0007669"/>
    <property type="project" value="UniProtKB-KW"/>
</dbReference>
<keyword evidence="6" id="KW-1185">Reference proteome</keyword>
<name>A0A1H3CB55_9BACL</name>
<keyword evidence="2" id="KW-0408">Iron</keyword>
<dbReference type="Proteomes" id="UP000198534">
    <property type="component" value="Unassembled WGS sequence"/>
</dbReference>
<sequence>MNNGVGPERWFPVRPRSVLTPVTEERMPFSWSINPYRGCGHGCHFCYARQTHTWLGFHTDDSFRNNIFVKRDAAEVLRGELKRGRWKGGGIAIGTVTDPYQQLEGKLRITREILQVLRDYGVPVSITTRSPLILRDVDLLKDMKIDSINISISTLSEEVWKKTEPSSPHPRQRLRTVKKLSQAGVMAGIFLAPIMPFITDSDEQLEEVIQKAAEHDAQFLIPSVLRLKPDVKDWFLRQMHRSFPRVYPRLVRMYEGAYAPEEVIQEIQMKVFYFAKEVGLSTKLRNRRWVKGVKGSEEPTMEAPVQLSLF</sequence>
<dbReference type="InterPro" id="IPR040086">
    <property type="entry name" value="MJ0683-like"/>
</dbReference>
<gene>
    <name evidence="5" type="ORF">SAMN05444487_12126</name>
</gene>
<dbReference type="SMART" id="SM00729">
    <property type="entry name" value="Elp3"/>
    <property type="match status" value="1"/>
</dbReference>
<keyword evidence="1" id="KW-0479">Metal-binding</keyword>
<protein>
    <submittedName>
        <fullName evidence="5">DNA repair photolyase</fullName>
    </submittedName>
</protein>
<dbReference type="PANTHER" id="PTHR43432:SF3">
    <property type="entry name" value="SLR0285 PROTEIN"/>
    <property type="match status" value="1"/>
</dbReference>
<dbReference type="GO" id="GO:0051536">
    <property type="term" value="F:iron-sulfur cluster binding"/>
    <property type="evidence" value="ECO:0007669"/>
    <property type="project" value="UniProtKB-KW"/>
</dbReference>
<dbReference type="InterPro" id="IPR006638">
    <property type="entry name" value="Elp3/MiaA/NifB-like_rSAM"/>
</dbReference>
<dbReference type="CDD" id="cd01335">
    <property type="entry name" value="Radical_SAM"/>
    <property type="match status" value="1"/>
</dbReference>
<dbReference type="Pfam" id="PF04055">
    <property type="entry name" value="Radical_SAM"/>
    <property type="match status" value="1"/>
</dbReference>
<evidence type="ECO:0000313" key="6">
    <source>
        <dbReference type="Proteomes" id="UP000198534"/>
    </source>
</evidence>
<accession>A0A1H3CB55</accession>
<feature type="domain" description="Radical SAM core" evidence="4">
    <location>
        <begin position="25"/>
        <end position="270"/>
    </location>
</feature>
<evidence type="ECO:0000256" key="3">
    <source>
        <dbReference type="ARBA" id="ARBA00023014"/>
    </source>
</evidence>
<reference evidence="5 6" key="1">
    <citation type="submission" date="2016-10" db="EMBL/GenBank/DDBJ databases">
        <authorList>
            <person name="de Groot N.N."/>
        </authorList>
    </citation>
    <scope>NUCLEOTIDE SEQUENCE [LARGE SCALE GENOMIC DNA]</scope>
    <source>
        <strain evidence="5 6">DSM 45610</strain>
    </source>
</reference>
<evidence type="ECO:0000256" key="2">
    <source>
        <dbReference type="ARBA" id="ARBA00023004"/>
    </source>
</evidence>
<dbReference type="GO" id="GO:0016829">
    <property type="term" value="F:lyase activity"/>
    <property type="evidence" value="ECO:0007669"/>
    <property type="project" value="UniProtKB-KW"/>
</dbReference>
<dbReference type="RefSeq" id="WP_245726386.1">
    <property type="nucleotide sequence ID" value="NZ_FNNQ01000021.1"/>
</dbReference>
<dbReference type="PROSITE" id="PS51918">
    <property type="entry name" value="RADICAL_SAM"/>
    <property type="match status" value="1"/>
</dbReference>
<dbReference type="AlphaFoldDB" id="A0A1H3CB55"/>
<dbReference type="SFLD" id="SFLDG01084">
    <property type="entry name" value="Uncharacterised_Radical_SAM_Su"/>
    <property type="match status" value="1"/>
</dbReference>
<keyword evidence="3" id="KW-0411">Iron-sulfur</keyword>
<dbReference type="InterPro" id="IPR007197">
    <property type="entry name" value="rSAM"/>
</dbReference>
<proteinExistence type="predicted"/>
<evidence type="ECO:0000259" key="4">
    <source>
        <dbReference type="PROSITE" id="PS51918"/>
    </source>
</evidence>
<dbReference type="SFLD" id="SFLDS00029">
    <property type="entry name" value="Radical_SAM"/>
    <property type="match status" value="1"/>
</dbReference>
<dbReference type="PANTHER" id="PTHR43432">
    <property type="entry name" value="SLR0285 PROTEIN"/>
    <property type="match status" value="1"/>
</dbReference>
<dbReference type="STRING" id="1048340.SAMN05444487_12126"/>
<dbReference type="EMBL" id="FNNQ01000021">
    <property type="protein sequence ID" value="SDX51397.1"/>
    <property type="molecule type" value="Genomic_DNA"/>
</dbReference>
<evidence type="ECO:0000313" key="5">
    <source>
        <dbReference type="EMBL" id="SDX51397.1"/>
    </source>
</evidence>
<evidence type="ECO:0000256" key="1">
    <source>
        <dbReference type="ARBA" id="ARBA00022723"/>
    </source>
</evidence>
<organism evidence="5 6">
    <name type="scientific">Marininema mesophilum</name>
    <dbReference type="NCBI Taxonomy" id="1048340"/>
    <lineage>
        <taxon>Bacteria</taxon>
        <taxon>Bacillati</taxon>
        <taxon>Bacillota</taxon>
        <taxon>Bacilli</taxon>
        <taxon>Bacillales</taxon>
        <taxon>Thermoactinomycetaceae</taxon>
        <taxon>Marininema</taxon>
    </lineage>
</organism>